<feature type="domain" description="RNase III" evidence="1">
    <location>
        <begin position="107"/>
        <end position="253"/>
    </location>
</feature>
<organism evidence="2">
    <name type="scientific">Pseudogymnoascus destructans</name>
    <dbReference type="NCBI Taxonomy" id="655981"/>
    <lineage>
        <taxon>Eukaryota</taxon>
        <taxon>Fungi</taxon>
        <taxon>Dikarya</taxon>
        <taxon>Ascomycota</taxon>
        <taxon>Pezizomycotina</taxon>
        <taxon>Leotiomycetes</taxon>
        <taxon>Thelebolales</taxon>
        <taxon>Thelebolaceae</taxon>
        <taxon>Pseudogymnoascus</taxon>
    </lineage>
</organism>
<dbReference type="GeneID" id="36284797"/>
<dbReference type="EMBL" id="KV441388">
    <property type="protein sequence ID" value="OAF61959.1"/>
    <property type="molecule type" value="Genomic_DNA"/>
</dbReference>
<proteinExistence type="predicted"/>
<dbReference type="InterPro" id="IPR000999">
    <property type="entry name" value="RNase_III_dom"/>
</dbReference>
<dbReference type="GO" id="GO:0006396">
    <property type="term" value="P:RNA processing"/>
    <property type="evidence" value="ECO:0007669"/>
    <property type="project" value="InterPro"/>
</dbReference>
<dbReference type="GO" id="GO:0032543">
    <property type="term" value="P:mitochondrial translation"/>
    <property type="evidence" value="ECO:0007669"/>
    <property type="project" value="InterPro"/>
</dbReference>
<evidence type="ECO:0000313" key="2">
    <source>
        <dbReference type="EMBL" id="OAF61959.1"/>
    </source>
</evidence>
<accession>A0A177AIS0</accession>
<dbReference type="PANTHER" id="PTHR28160:SF1">
    <property type="entry name" value="LARGE RIBOSOMAL SUBUNIT PROTEIN ML57"/>
    <property type="match status" value="1"/>
</dbReference>
<dbReference type="InterPro" id="IPR036389">
    <property type="entry name" value="RNase_III_sf"/>
</dbReference>
<evidence type="ECO:0000259" key="1">
    <source>
        <dbReference type="Pfam" id="PF14622"/>
    </source>
</evidence>
<dbReference type="SUPFAM" id="SSF69065">
    <property type="entry name" value="RNase III domain-like"/>
    <property type="match status" value="1"/>
</dbReference>
<name>A0A177AIS0_9PEZI</name>
<dbReference type="FunFam" id="1.10.1520.10:FF:000018">
    <property type="entry name" value="RNase III domain protein"/>
    <property type="match status" value="1"/>
</dbReference>
<dbReference type="GO" id="GO:0004525">
    <property type="term" value="F:ribonuclease III activity"/>
    <property type="evidence" value="ECO:0007669"/>
    <property type="project" value="InterPro"/>
</dbReference>
<dbReference type="RefSeq" id="XP_024327233.1">
    <property type="nucleotide sequence ID" value="XM_024465383.1"/>
</dbReference>
<dbReference type="VEuPathDB" id="FungiDB:GMDG_08164"/>
<sequence length="257" mass="27895">MATKAPLRSLQAIAQRPSLCSACTPLSSLASRVAPAQAQKLFSTSAARAEELSERPRWSFTPEKMKAPFQPRVKNPQMAFSVNEDPALLDAMYTKFLGVGGENALTDEVKWLAVTHKSFDQGRRGFNDKLAFLGKRILVLQGTTVLLTSQAPPPPSTDTYNREPFNHPSLDGLAKVQAVDLGDVLSKQRVGQLARSYGIDQVTRWKPRNPLRLGASGVDVVLTTSVYAIIGALALQKGGEFAGQVAREKVLKPLSLL</sequence>
<dbReference type="InterPro" id="IPR040030">
    <property type="entry name" value="Ribosomal_mL57"/>
</dbReference>
<dbReference type="GO" id="GO:0005762">
    <property type="term" value="C:mitochondrial large ribosomal subunit"/>
    <property type="evidence" value="ECO:0007669"/>
    <property type="project" value="InterPro"/>
</dbReference>
<dbReference type="AlphaFoldDB" id="A0A177AIS0"/>
<gene>
    <name evidence="2" type="ORF">VC83_01709</name>
</gene>
<dbReference type="eggNOG" id="ENOG502RXWY">
    <property type="taxonomic scope" value="Eukaryota"/>
</dbReference>
<dbReference type="Gene3D" id="1.10.1520.10">
    <property type="entry name" value="Ribonuclease III domain"/>
    <property type="match status" value="1"/>
</dbReference>
<dbReference type="PANTHER" id="PTHR28160">
    <property type="entry name" value="54S RIBOSOMAL PROTEIN L15, MITOCHONDRIAL"/>
    <property type="match status" value="1"/>
</dbReference>
<dbReference type="GO" id="GO:0003735">
    <property type="term" value="F:structural constituent of ribosome"/>
    <property type="evidence" value="ECO:0007669"/>
    <property type="project" value="InterPro"/>
</dbReference>
<protein>
    <recommendedName>
        <fullName evidence="1">RNase III domain-containing protein</fullName>
    </recommendedName>
</protein>
<reference evidence="2" key="1">
    <citation type="submission" date="2016-03" db="EMBL/GenBank/DDBJ databases">
        <title>Updated assembly of Pseudogymnoascus destructans, the fungus causing white-nose syndrome of bats.</title>
        <authorList>
            <person name="Palmer J.M."/>
            <person name="Drees K.P."/>
            <person name="Foster J.T."/>
            <person name="Lindner D.L."/>
        </authorList>
    </citation>
    <scope>NUCLEOTIDE SEQUENCE [LARGE SCALE GENOMIC DNA]</scope>
    <source>
        <strain evidence="2">20631-21</strain>
    </source>
</reference>
<dbReference type="Proteomes" id="UP000077154">
    <property type="component" value="Unassembled WGS sequence"/>
</dbReference>
<dbReference type="OrthoDB" id="2281895at2759"/>
<dbReference type="Pfam" id="PF14622">
    <property type="entry name" value="Ribonucleas_3_3"/>
    <property type="match status" value="1"/>
</dbReference>